<dbReference type="OrthoDB" id="2286242at2759"/>
<evidence type="ECO:0000313" key="2">
    <source>
        <dbReference type="Proteomes" id="UP000478052"/>
    </source>
</evidence>
<comment type="caution">
    <text evidence="1">The sequence shown here is derived from an EMBL/GenBank/DDBJ whole genome shotgun (WGS) entry which is preliminary data.</text>
</comment>
<dbReference type="AlphaFoldDB" id="A0A6G0Y715"/>
<keyword evidence="2" id="KW-1185">Reference proteome</keyword>
<reference evidence="1 2" key="1">
    <citation type="submission" date="2019-08" db="EMBL/GenBank/DDBJ databases">
        <title>Whole genome of Aphis craccivora.</title>
        <authorList>
            <person name="Voronova N.V."/>
            <person name="Shulinski R.S."/>
            <person name="Bandarenka Y.V."/>
            <person name="Zhorov D.G."/>
            <person name="Warner D."/>
        </authorList>
    </citation>
    <scope>NUCLEOTIDE SEQUENCE [LARGE SCALE GENOMIC DNA]</scope>
    <source>
        <strain evidence="1">180601</strain>
        <tissue evidence="1">Whole Body</tissue>
    </source>
</reference>
<proteinExistence type="predicted"/>
<dbReference type="EMBL" id="VUJU01005815">
    <property type="protein sequence ID" value="KAF0750189.1"/>
    <property type="molecule type" value="Genomic_DNA"/>
</dbReference>
<accession>A0A6G0Y715</accession>
<name>A0A6G0Y715_APHCR</name>
<gene>
    <name evidence="1" type="ORF">FWK35_00023161</name>
</gene>
<dbReference type="Proteomes" id="UP000478052">
    <property type="component" value="Unassembled WGS sequence"/>
</dbReference>
<organism evidence="1 2">
    <name type="scientific">Aphis craccivora</name>
    <name type="common">Cowpea aphid</name>
    <dbReference type="NCBI Taxonomy" id="307492"/>
    <lineage>
        <taxon>Eukaryota</taxon>
        <taxon>Metazoa</taxon>
        <taxon>Ecdysozoa</taxon>
        <taxon>Arthropoda</taxon>
        <taxon>Hexapoda</taxon>
        <taxon>Insecta</taxon>
        <taxon>Pterygota</taxon>
        <taxon>Neoptera</taxon>
        <taxon>Paraneoptera</taxon>
        <taxon>Hemiptera</taxon>
        <taxon>Sternorrhyncha</taxon>
        <taxon>Aphidomorpha</taxon>
        <taxon>Aphidoidea</taxon>
        <taxon>Aphididae</taxon>
        <taxon>Aphidini</taxon>
        <taxon>Aphis</taxon>
        <taxon>Aphis</taxon>
    </lineage>
</organism>
<protein>
    <submittedName>
        <fullName evidence="1">Retrotransposable element Tf2 protein type 1</fullName>
    </submittedName>
</protein>
<sequence>MELQYLSGRFMYVADLSRNYIRSNTGEESLNDVIHIVSDIELKYKNSKEQEFILKTQNDEVLGKLLKYCKFGWLKSINEDGEQ</sequence>
<evidence type="ECO:0000313" key="1">
    <source>
        <dbReference type="EMBL" id="KAF0750189.1"/>
    </source>
</evidence>